<evidence type="ECO:0000313" key="2">
    <source>
        <dbReference type="Proteomes" id="UP001457282"/>
    </source>
</evidence>
<dbReference type="Proteomes" id="UP001457282">
    <property type="component" value="Unassembled WGS sequence"/>
</dbReference>
<sequence>MPNTNCSSQVPKNTNCTMLRSESFINYGIVLQKEDEASLQGEDEVISLQGEDEVISLQGEDEVISLQGEDEVDLSSEDGVYLSGQYEGYMQGKEDFLSESNGCSLKSNEKKDKTEELCIGSAYTAYANYGGKKVST</sequence>
<protein>
    <submittedName>
        <fullName evidence="1">Uncharacterized protein</fullName>
    </submittedName>
</protein>
<keyword evidence="2" id="KW-1185">Reference proteome</keyword>
<evidence type="ECO:0000313" key="1">
    <source>
        <dbReference type="EMBL" id="KAK9913033.1"/>
    </source>
</evidence>
<dbReference type="AlphaFoldDB" id="A0AAW1VXK8"/>
<name>A0AAW1VXK8_RUBAR</name>
<dbReference type="EMBL" id="JBEDUW010000007">
    <property type="protein sequence ID" value="KAK9913033.1"/>
    <property type="molecule type" value="Genomic_DNA"/>
</dbReference>
<organism evidence="1 2">
    <name type="scientific">Rubus argutus</name>
    <name type="common">Southern blackberry</name>
    <dbReference type="NCBI Taxonomy" id="59490"/>
    <lineage>
        <taxon>Eukaryota</taxon>
        <taxon>Viridiplantae</taxon>
        <taxon>Streptophyta</taxon>
        <taxon>Embryophyta</taxon>
        <taxon>Tracheophyta</taxon>
        <taxon>Spermatophyta</taxon>
        <taxon>Magnoliopsida</taxon>
        <taxon>eudicotyledons</taxon>
        <taxon>Gunneridae</taxon>
        <taxon>Pentapetalae</taxon>
        <taxon>rosids</taxon>
        <taxon>fabids</taxon>
        <taxon>Rosales</taxon>
        <taxon>Rosaceae</taxon>
        <taxon>Rosoideae</taxon>
        <taxon>Rosoideae incertae sedis</taxon>
        <taxon>Rubus</taxon>
    </lineage>
</organism>
<proteinExistence type="predicted"/>
<gene>
    <name evidence="1" type="ORF">M0R45_036859</name>
</gene>
<comment type="caution">
    <text evidence="1">The sequence shown here is derived from an EMBL/GenBank/DDBJ whole genome shotgun (WGS) entry which is preliminary data.</text>
</comment>
<reference evidence="1 2" key="1">
    <citation type="journal article" date="2023" name="G3 (Bethesda)">
        <title>A chromosome-length genome assembly and annotation of blackberry (Rubus argutus, cv. 'Hillquist').</title>
        <authorList>
            <person name="Bruna T."/>
            <person name="Aryal R."/>
            <person name="Dudchenko O."/>
            <person name="Sargent D.J."/>
            <person name="Mead D."/>
            <person name="Buti M."/>
            <person name="Cavallini A."/>
            <person name="Hytonen T."/>
            <person name="Andres J."/>
            <person name="Pham M."/>
            <person name="Weisz D."/>
            <person name="Mascagni F."/>
            <person name="Usai G."/>
            <person name="Natali L."/>
            <person name="Bassil N."/>
            <person name="Fernandez G.E."/>
            <person name="Lomsadze A."/>
            <person name="Armour M."/>
            <person name="Olukolu B."/>
            <person name="Poorten T."/>
            <person name="Britton C."/>
            <person name="Davik J."/>
            <person name="Ashrafi H."/>
            <person name="Aiden E.L."/>
            <person name="Borodovsky M."/>
            <person name="Worthington M."/>
        </authorList>
    </citation>
    <scope>NUCLEOTIDE SEQUENCE [LARGE SCALE GENOMIC DNA]</scope>
    <source>
        <strain evidence="1">PI 553951</strain>
    </source>
</reference>
<accession>A0AAW1VXK8</accession>